<evidence type="ECO:0000313" key="4">
    <source>
        <dbReference type="Proteomes" id="UP000308707"/>
    </source>
</evidence>
<feature type="signal peptide" evidence="1">
    <location>
        <begin position="1"/>
        <end position="20"/>
    </location>
</feature>
<comment type="caution">
    <text evidence="3">The sequence shown here is derived from an EMBL/GenBank/DDBJ whole genome shotgun (WGS) entry which is preliminary data.</text>
</comment>
<evidence type="ECO:0000313" key="3">
    <source>
        <dbReference type="EMBL" id="TKR33417.1"/>
    </source>
</evidence>
<protein>
    <submittedName>
        <fullName evidence="3">Rhodanese-like domain-containing protein</fullName>
    </submittedName>
</protein>
<dbReference type="EMBL" id="SZUA01000001">
    <property type="protein sequence ID" value="TKR33417.1"/>
    <property type="molecule type" value="Genomic_DNA"/>
</dbReference>
<dbReference type="Proteomes" id="UP000308707">
    <property type="component" value="Unassembled WGS sequence"/>
</dbReference>
<dbReference type="Gene3D" id="3.40.250.10">
    <property type="entry name" value="Rhodanese-like domain"/>
    <property type="match status" value="1"/>
</dbReference>
<feature type="domain" description="Rhodanese" evidence="2">
    <location>
        <begin position="59"/>
        <end position="156"/>
    </location>
</feature>
<reference evidence="3 4" key="1">
    <citation type="submission" date="2019-04" db="EMBL/GenBank/DDBJ databases">
        <title>Reference strain of H23.</title>
        <authorList>
            <person name="Luo X."/>
        </authorList>
    </citation>
    <scope>NUCLEOTIDE SEQUENCE [LARGE SCALE GENOMIC DNA]</scope>
    <source>
        <strain evidence="3 4">H23</strain>
    </source>
</reference>
<gene>
    <name evidence="3" type="ORF">FCE95_03695</name>
</gene>
<dbReference type="InterPro" id="IPR001763">
    <property type="entry name" value="Rhodanese-like_dom"/>
</dbReference>
<dbReference type="Pfam" id="PF00581">
    <property type="entry name" value="Rhodanese"/>
    <property type="match status" value="1"/>
</dbReference>
<dbReference type="InterPro" id="IPR036873">
    <property type="entry name" value="Rhodanese-like_dom_sf"/>
</dbReference>
<dbReference type="CDD" id="cd00158">
    <property type="entry name" value="RHOD"/>
    <property type="match status" value="1"/>
</dbReference>
<name>A0A4U5JYU1_9GAMM</name>
<evidence type="ECO:0000259" key="2">
    <source>
        <dbReference type="PROSITE" id="PS50206"/>
    </source>
</evidence>
<dbReference type="PROSITE" id="PS50206">
    <property type="entry name" value="RHODANESE_3"/>
    <property type="match status" value="1"/>
</dbReference>
<dbReference type="RefSeq" id="WP_137265625.1">
    <property type="nucleotide sequence ID" value="NZ_SZUA01000001.1"/>
</dbReference>
<dbReference type="AlphaFoldDB" id="A0A4U5JYU1"/>
<proteinExistence type="predicted"/>
<feature type="chain" id="PRO_5020952334" evidence="1">
    <location>
        <begin position="21"/>
        <end position="170"/>
    </location>
</feature>
<sequence length="170" mass="19035">MRIRTMAVFFLSVAAGSAAAQEIPNRYIDYDGFAAQVARVGEARQRHRVTEDEFIRMAREPGTVILDARSAEKYAQLHVKGAKNLSFPDVTAEELEKIIPDKSTRILIYCNNNFLNAPSAFPSKAITASLNIYTYNVLHSYGYENVYELGPLLDIRQAKIAFEGTDVGRQ</sequence>
<keyword evidence="4" id="KW-1185">Reference proteome</keyword>
<accession>A0A4U5JYU1</accession>
<organism evidence="3 4">
    <name type="scientific">Luteimonas gilva</name>
    <dbReference type="NCBI Taxonomy" id="2572684"/>
    <lineage>
        <taxon>Bacteria</taxon>
        <taxon>Pseudomonadati</taxon>
        <taxon>Pseudomonadota</taxon>
        <taxon>Gammaproteobacteria</taxon>
        <taxon>Lysobacterales</taxon>
        <taxon>Lysobacteraceae</taxon>
        <taxon>Luteimonas</taxon>
    </lineage>
</organism>
<dbReference type="SUPFAM" id="SSF52821">
    <property type="entry name" value="Rhodanese/Cell cycle control phosphatase"/>
    <property type="match status" value="1"/>
</dbReference>
<keyword evidence="1" id="KW-0732">Signal</keyword>
<evidence type="ECO:0000256" key="1">
    <source>
        <dbReference type="SAM" id="SignalP"/>
    </source>
</evidence>
<dbReference type="OrthoDB" id="9814704at2"/>